<evidence type="ECO:0000256" key="1">
    <source>
        <dbReference type="SAM" id="MobiDB-lite"/>
    </source>
</evidence>
<organism evidence="2 3">
    <name type="scientific">Renibacterium salmoninarum (strain ATCC 33209 / DSM 20767 / JCM 11484 / NBRC 15589 / NCIMB 2235)</name>
    <dbReference type="NCBI Taxonomy" id="288705"/>
    <lineage>
        <taxon>Bacteria</taxon>
        <taxon>Bacillati</taxon>
        <taxon>Actinomycetota</taxon>
        <taxon>Actinomycetes</taxon>
        <taxon>Micrococcales</taxon>
        <taxon>Micrococcaceae</taxon>
        <taxon>Renibacterium</taxon>
    </lineage>
</organism>
<evidence type="ECO:0000313" key="3">
    <source>
        <dbReference type="Proteomes" id="UP000002007"/>
    </source>
</evidence>
<feature type="compositionally biased region" description="Basic and acidic residues" evidence="1">
    <location>
        <begin position="27"/>
        <end position="38"/>
    </location>
</feature>
<keyword evidence="3" id="KW-1185">Reference proteome</keyword>
<dbReference type="AlphaFoldDB" id="A9WVL8"/>
<dbReference type="KEGG" id="rsa:RSal33209_3530"/>
<proteinExistence type="predicted"/>
<reference evidence="3" key="1">
    <citation type="journal article" date="2008" name="J. Bacteriol.">
        <title>Genome sequence of the fish pathogen Renibacterium salmoninarum suggests reductive evolution away from an environmental Arthrobacter ancestor.</title>
        <authorList>
            <person name="Wiens G.D."/>
            <person name="Rockey D.D."/>
            <person name="Wu Z."/>
            <person name="Chang J."/>
            <person name="Levy R."/>
            <person name="Crane S."/>
            <person name="Chen D.S."/>
            <person name="Capri G.R."/>
            <person name="Burnett J.R."/>
            <person name="Sudheesh P.S."/>
            <person name="Schipma M.J."/>
            <person name="Burd H."/>
            <person name="Bhattacharyya A."/>
            <person name="Rhodes L.D."/>
            <person name="Kaul R."/>
            <person name="Strom M.S."/>
        </authorList>
    </citation>
    <scope>NUCLEOTIDE SEQUENCE [LARGE SCALE GENOMIC DNA]</scope>
    <source>
        <strain evidence="3">ATCC 33209 / DSM 20767 / JCM 11484 / NBRC 15589 / NCIMB 2235</strain>
    </source>
</reference>
<protein>
    <submittedName>
        <fullName evidence="2">Uncharacterized protein</fullName>
    </submittedName>
</protein>
<dbReference type="STRING" id="288705.RSal33209_3530"/>
<sequence length="38" mass="3955">MTQATSRLDLFGSGQADYPVDGGGQDARSEDKGEQAVP</sequence>
<evidence type="ECO:0000313" key="2">
    <source>
        <dbReference type="EMBL" id="ABY25239.1"/>
    </source>
</evidence>
<feature type="region of interest" description="Disordered" evidence="1">
    <location>
        <begin position="1"/>
        <end position="38"/>
    </location>
</feature>
<dbReference type="HOGENOM" id="CLU_3332053_0_0_11"/>
<gene>
    <name evidence="2" type="ordered locus">RSal33209_3530</name>
</gene>
<name>A9WVL8_RENSM</name>
<dbReference type="EMBL" id="CP000910">
    <property type="protein sequence ID" value="ABY25239.1"/>
    <property type="molecule type" value="Genomic_DNA"/>
</dbReference>
<dbReference type="Proteomes" id="UP000002007">
    <property type="component" value="Chromosome"/>
</dbReference>
<accession>A9WVL8</accession>